<accession>A0A1H7A3Q8</accession>
<dbReference type="Proteomes" id="UP000183315">
    <property type="component" value="Unassembled WGS sequence"/>
</dbReference>
<proteinExistence type="predicted"/>
<dbReference type="PROSITE" id="PS51257">
    <property type="entry name" value="PROKAR_LIPOPROTEIN"/>
    <property type="match status" value="1"/>
</dbReference>
<dbReference type="EMBL" id="FNZI01000005">
    <property type="protein sequence ID" value="SEJ58537.1"/>
    <property type="molecule type" value="Genomic_DNA"/>
</dbReference>
<keyword evidence="1" id="KW-0732">Signal</keyword>
<dbReference type="AlphaFoldDB" id="A0A1H7A3Q8"/>
<feature type="chain" id="PRO_5039574343" evidence="1">
    <location>
        <begin position="26"/>
        <end position="389"/>
    </location>
</feature>
<sequence length="389" mass="39799">MRMRDWTRVAGAATIAAALTACTFAGGGGAASPSPSVEPLVPTVYGSGALALAATGQATIDVAYEVSTLGGAYAEPDEEHDTQAHLYPNAQVALAITNPHETRSIALSTVGSLKIVALDTGLTDAGECAAVLGRAVYGVTGVIGCALAERLVTGAGIARVAGEADSIEPGGTLDVSLALYPVDRTAEETWIDADGAAAAVEAQAGIDAVVIGYGDAHAGLEKDSGLFAAVAAQGGEVATTNDELYAELAEAGSTRATDRVGESLARRYTDEYLTIYEAMRDYALVWVDGGTAIGGCLTSTDEPGFDVAEVECDKDSHHMVEILNAVPLGELIDGEPTLDDADAFSAACDGHRDYMTENLGQRSNYFIVIAAADDENALSGDDTALCVLG</sequence>
<dbReference type="RefSeq" id="WP_042214722.1">
    <property type="nucleotide sequence ID" value="NZ_BBLU01000007.1"/>
</dbReference>
<feature type="signal peptide" evidence="1">
    <location>
        <begin position="1"/>
        <end position="25"/>
    </location>
</feature>
<keyword evidence="3" id="KW-1185">Reference proteome</keyword>
<gene>
    <name evidence="2" type="ORF">SAMN05421637_2306</name>
</gene>
<protein>
    <submittedName>
        <fullName evidence="2">Uncharacterized protein</fullName>
    </submittedName>
</protein>
<evidence type="ECO:0000256" key="1">
    <source>
        <dbReference type="SAM" id="SignalP"/>
    </source>
</evidence>
<organism evidence="2 3">
    <name type="scientific">Demequina mangrovi</name>
    <dbReference type="NCBI Taxonomy" id="1043493"/>
    <lineage>
        <taxon>Bacteria</taxon>
        <taxon>Bacillati</taxon>
        <taxon>Actinomycetota</taxon>
        <taxon>Actinomycetes</taxon>
        <taxon>Micrococcales</taxon>
        <taxon>Demequinaceae</taxon>
        <taxon>Demequina</taxon>
    </lineage>
</organism>
<reference evidence="3" key="1">
    <citation type="submission" date="2016-10" db="EMBL/GenBank/DDBJ databases">
        <authorList>
            <person name="Varghese N."/>
        </authorList>
    </citation>
    <scope>NUCLEOTIDE SEQUENCE [LARGE SCALE GENOMIC DNA]</scope>
    <source>
        <strain evidence="3">DSM 24868</strain>
    </source>
</reference>
<name>A0A1H7A3Q8_9MICO</name>
<evidence type="ECO:0000313" key="2">
    <source>
        <dbReference type="EMBL" id="SEJ58537.1"/>
    </source>
</evidence>
<evidence type="ECO:0000313" key="3">
    <source>
        <dbReference type="Proteomes" id="UP000183315"/>
    </source>
</evidence>